<organism evidence="1 2">
    <name type="scientific">Roseivirga echinicomitans</name>
    <dbReference type="NCBI Taxonomy" id="296218"/>
    <lineage>
        <taxon>Bacteria</taxon>
        <taxon>Pseudomonadati</taxon>
        <taxon>Bacteroidota</taxon>
        <taxon>Cytophagia</taxon>
        <taxon>Cytophagales</taxon>
        <taxon>Roseivirgaceae</taxon>
        <taxon>Roseivirga</taxon>
    </lineage>
</organism>
<dbReference type="PROSITE" id="PS51257">
    <property type="entry name" value="PROKAR_LIPOPROTEIN"/>
    <property type="match status" value="1"/>
</dbReference>
<dbReference type="OrthoDB" id="6385145at2"/>
<sequence length="207" mass="23261">MERREALKNLGFGSMALFTSTVFFGALQGCASATEVDWEPAYLSSEEVSQLGKICEGIMPKTSTPGAIEAGVPSHLDSALANIYKDREAEYFKRGLNVFVANFDANQEVSFDKATIEQMTDVISSYFDKYEADKDILRNYRAEFRKEGVKDDVFVETYFVTNVVDSTIWSYFSSELVGKEVMAYDPIPMKYEGCIPYEPGQKAWSNV</sequence>
<dbReference type="InterPro" id="IPR027056">
    <property type="entry name" value="Gluconate_2DH_su3"/>
</dbReference>
<dbReference type="Pfam" id="PF13618">
    <property type="entry name" value="Gluconate_2-dh3"/>
    <property type="match status" value="1"/>
</dbReference>
<evidence type="ECO:0008006" key="3">
    <source>
        <dbReference type="Google" id="ProtNLM"/>
    </source>
</evidence>
<name>A0A150XDG8_9BACT</name>
<accession>A0A150XDG8</accession>
<keyword evidence="2" id="KW-1185">Reference proteome</keyword>
<dbReference type="AlphaFoldDB" id="A0A150XDG8"/>
<evidence type="ECO:0000313" key="1">
    <source>
        <dbReference type="EMBL" id="KYG76741.1"/>
    </source>
</evidence>
<dbReference type="STRING" id="296218.AWN68_06870"/>
<evidence type="ECO:0000313" key="2">
    <source>
        <dbReference type="Proteomes" id="UP000075615"/>
    </source>
</evidence>
<dbReference type="RefSeq" id="WP_068416295.1">
    <property type="nucleotide sequence ID" value="NZ_LRDB01000023.1"/>
</dbReference>
<reference evidence="1 2" key="1">
    <citation type="submission" date="2016-01" db="EMBL/GenBank/DDBJ databases">
        <title>Genome sequencing of Roseivirga echinicomitans KMM 6058.</title>
        <authorList>
            <person name="Selvaratnam C."/>
            <person name="Thevarajoo S."/>
            <person name="Goh K.M."/>
            <person name="Ee R."/>
            <person name="Chan K.-G."/>
            <person name="Chong C.S."/>
        </authorList>
    </citation>
    <scope>NUCLEOTIDE SEQUENCE [LARGE SCALE GENOMIC DNA]</scope>
    <source>
        <strain evidence="1 2">KMM 6058</strain>
    </source>
</reference>
<dbReference type="Proteomes" id="UP000075615">
    <property type="component" value="Unassembled WGS sequence"/>
</dbReference>
<comment type="caution">
    <text evidence="1">The sequence shown here is derived from an EMBL/GenBank/DDBJ whole genome shotgun (WGS) entry which is preliminary data.</text>
</comment>
<proteinExistence type="predicted"/>
<protein>
    <recommendedName>
        <fullName evidence="3">Gluconate 2-dehydrogenase subunit 3 family protein</fullName>
    </recommendedName>
</protein>
<gene>
    <name evidence="1" type="ORF">AWN68_06870</name>
</gene>
<dbReference type="EMBL" id="LRDB01000023">
    <property type="protein sequence ID" value="KYG76741.1"/>
    <property type="molecule type" value="Genomic_DNA"/>
</dbReference>